<evidence type="ECO:0000256" key="1">
    <source>
        <dbReference type="SAM" id="MobiDB-lite"/>
    </source>
</evidence>
<name>A0A2T3ARJ1_AMORE</name>
<protein>
    <submittedName>
        <fullName evidence="2">Uncharacterized protein</fullName>
    </submittedName>
</protein>
<dbReference type="EMBL" id="KZ679017">
    <property type="protein sequence ID" value="PSS08988.1"/>
    <property type="molecule type" value="Genomic_DNA"/>
</dbReference>
<dbReference type="Proteomes" id="UP000241818">
    <property type="component" value="Unassembled WGS sequence"/>
</dbReference>
<evidence type="ECO:0000313" key="2">
    <source>
        <dbReference type="EMBL" id="PSS08988.1"/>
    </source>
</evidence>
<feature type="compositionally biased region" description="Polar residues" evidence="1">
    <location>
        <begin position="56"/>
        <end position="69"/>
    </location>
</feature>
<organism evidence="2 3">
    <name type="scientific">Amorphotheca resinae ATCC 22711</name>
    <dbReference type="NCBI Taxonomy" id="857342"/>
    <lineage>
        <taxon>Eukaryota</taxon>
        <taxon>Fungi</taxon>
        <taxon>Dikarya</taxon>
        <taxon>Ascomycota</taxon>
        <taxon>Pezizomycotina</taxon>
        <taxon>Leotiomycetes</taxon>
        <taxon>Helotiales</taxon>
        <taxon>Amorphothecaceae</taxon>
        <taxon>Amorphotheca</taxon>
    </lineage>
</organism>
<feature type="compositionally biased region" description="Low complexity" evidence="1">
    <location>
        <begin position="87"/>
        <end position="114"/>
    </location>
</feature>
<evidence type="ECO:0000313" key="3">
    <source>
        <dbReference type="Proteomes" id="UP000241818"/>
    </source>
</evidence>
<dbReference type="InParanoid" id="A0A2T3ARJ1"/>
<feature type="compositionally biased region" description="Polar residues" evidence="1">
    <location>
        <begin position="115"/>
        <end position="134"/>
    </location>
</feature>
<dbReference type="RefSeq" id="XP_024717286.1">
    <property type="nucleotide sequence ID" value="XM_024864679.1"/>
</dbReference>
<feature type="region of interest" description="Disordered" evidence="1">
    <location>
        <begin position="27"/>
        <end position="191"/>
    </location>
</feature>
<keyword evidence="3" id="KW-1185">Reference proteome</keyword>
<feature type="compositionally biased region" description="Low complexity" evidence="1">
    <location>
        <begin position="44"/>
        <end position="55"/>
    </location>
</feature>
<dbReference type="OrthoDB" id="3565307at2759"/>
<reference evidence="2 3" key="1">
    <citation type="journal article" date="2018" name="New Phytol.">
        <title>Comparative genomics and transcriptomics depict ericoid mycorrhizal fungi as versatile saprotrophs and plant mutualists.</title>
        <authorList>
            <person name="Martino E."/>
            <person name="Morin E."/>
            <person name="Grelet G.A."/>
            <person name="Kuo A."/>
            <person name="Kohler A."/>
            <person name="Daghino S."/>
            <person name="Barry K.W."/>
            <person name="Cichocki N."/>
            <person name="Clum A."/>
            <person name="Dockter R.B."/>
            <person name="Hainaut M."/>
            <person name="Kuo R.C."/>
            <person name="LaButti K."/>
            <person name="Lindahl B.D."/>
            <person name="Lindquist E.A."/>
            <person name="Lipzen A."/>
            <person name="Khouja H.R."/>
            <person name="Magnuson J."/>
            <person name="Murat C."/>
            <person name="Ohm R.A."/>
            <person name="Singer S.W."/>
            <person name="Spatafora J.W."/>
            <person name="Wang M."/>
            <person name="Veneault-Fourrey C."/>
            <person name="Henrissat B."/>
            <person name="Grigoriev I.V."/>
            <person name="Martin F.M."/>
            <person name="Perotto S."/>
        </authorList>
    </citation>
    <scope>NUCLEOTIDE SEQUENCE [LARGE SCALE GENOMIC DNA]</scope>
    <source>
        <strain evidence="2 3">ATCC 22711</strain>
    </source>
</reference>
<sequence length="313" mass="34607">MEDIRDQEPEQEMPNFPTVLATLHRLLRSPSPELDRRSCHELQSSRGSDRTGSGTATPLTSTSQPNLLLSTPHEPITKPGKVYSRASSPSLPFEPSTPSFTTSASASASTSQPSLHQRSSSMPTTQQHPLRTSISTSQLLTSPPSQQSQTPQSSSSSSSFRNPRSQKKTTSAKNQNKNKNKNKKTTPQKADFELTPLSGLIAQSYSDIRILKSMMNGGVELDQQQQTREKKIDFEKMEQNLRSFEELYNQFLHHHHGNDDKLTEVHLVAMVCKRSDVTRAALKTSASVPLLTTNTAMGANATREVEQKFDCGL</sequence>
<dbReference type="STRING" id="857342.A0A2T3ARJ1"/>
<dbReference type="GeneID" id="36572760"/>
<feature type="compositionally biased region" description="Basic residues" evidence="1">
    <location>
        <begin position="176"/>
        <end position="186"/>
    </location>
</feature>
<proteinExistence type="predicted"/>
<feature type="compositionally biased region" description="Low complexity" evidence="1">
    <location>
        <begin position="135"/>
        <end position="159"/>
    </location>
</feature>
<gene>
    <name evidence="2" type="ORF">M430DRAFT_22360</name>
</gene>
<accession>A0A2T3ARJ1</accession>
<dbReference type="AlphaFoldDB" id="A0A2T3ARJ1"/>